<gene>
    <name evidence="2" type="ORF">LMH87_008940</name>
</gene>
<feature type="region of interest" description="Disordered" evidence="1">
    <location>
        <begin position="31"/>
        <end position="54"/>
    </location>
</feature>
<comment type="caution">
    <text evidence="2">The sequence shown here is derived from an EMBL/GenBank/DDBJ whole genome shotgun (WGS) entry which is preliminary data.</text>
</comment>
<feature type="region of interest" description="Disordered" evidence="1">
    <location>
        <begin position="1"/>
        <end position="20"/>
    </location>
</feature>
<accession>A0A9W8QI69</accession>
<dbReference type="RefSeq" id="XP_056056780.1">
    <property type="nucleotide sequence ID" value="XM_056202193.1"/>
</dbReference>
<name>A0A9W8QI69_AKAMU</name>
<sequence length="143" mass="15464">MQVPQENRSRGQEHHHGQEWTGSIAMDSSVRGAPLSHSTTVQSTSYKTGNKVRPSRLVPGKATCAGPLYTMTNVVRIPVLIVTPKEIELPILGLSQAAPKALPRPGAAGYIYQECRSLIPVPLVPSRLSSDLIAVFLPSFYCS</sequence>
<dbReference type="EMBL" id="JAJHUN010000006">
    <property type="protein sequence ID" value="KAJ4158413.1"/>
    <property type="molecule type" value="Genomic_DNA"/>
</dbReference>
<dbReference type="Proteomes" id="UP001144673">
    <property type="component" value="Unassembled WGS sequence"/>
</dbReference>
<dbReference type="GeneID" id="80896099"/>
<organism evidence="2 3">
    <name type="scientific">Akanthomyces muscarius</name>
    <name type="common">Entomopathogenic fungus</name>
    <name type="synonym">Lecanicillium muscarium</name>
    <dbReference type="NCBI Taxonomy" id="2231603"/>
    <lineage>
        <taxon>Eukaryota</taxon>
        <taxon>Fungi</taxon>
        <taxon>Dikarya</taxon>
        <taxon>Ascomycota</taxon>
        <taxon>Pezizomycotina</taxon>
        <taxon>Sordariomycetes</taxon>
        <taxon>Hypocreomycetidae</taxon>
        <taxon>Hypocreales</taxon>
        <taxon>Cordycipitaceae</taxon>
        <taxon>Akanthomyces</taxon>
    </lineage>
</organism>
<evidence type="ECO:0000256" key="1">
    <source>
        <dbReference type="SAM" id="MobiDB-lite"/>
    </source>
</evidence>
<keyword evidence="3" id="KW-1185">Reference proteome</keyword>
<feature type="compositionally biased region" description="Basic and acidic residues" evidence="1">
    <location>
        <begin position="7"/>
        <end position="18"/>
    </location>
</feature>
<proteinExistence type="predicted"/>
<protein>
    <submittedName>
        <fullName evidence="2">Uncharacterized protein</fullName>
    </submittedName>
</protein>
<evidence type="ECO:0000313" key="3">
    <source>
        <dbReference type="Proteomes" id="UP001144673"/>
    </source>
</evidence>
<evidence type="ECO:0000313" key="2">
    <source>
        <dbReference type="EMBL" id="KAJ4158413.1"/>
    </source>
</evidence>
<reference evidence="2" key="1">
    <citation type="journal article" date="2023" name="Access Microbiol">
        <title>De-novo genome assembly for Akanthomyces muscarius, a biocontrol agent of insect agricultural pests.</title>
        <authorList>
            <person name="Erdos Z."/>
            <person name="Studholme D.J."/>
            <person name="Raymond B."/>
            <person name="Sharma M."/>
        </authorList>
    </citation>
    <scope>NUCLEOTIDE SEQUENCE</scope>
    <source>
        <strain evidence="2">Ve6</strain>
    </source>
</reference>
<dbReference type="AlphaFoldDB" id="A0A9W8QI69"/>
<dbReference type="KEGG" id="amus:LMH87_008940"/>
<feature type="compositionally biased region" description="Polar residues" evidence="1">
    <location>
        <begin position="36"/>
        <end position="48"/>
    </location>
</feature>